<dbReference type="AlphaFoldDB" id="A0A6A6DYR6"/>
<feature type="compositionally biased region" description="Basic residues" evidence="1">
    <location>
        <begin position="342"/>
        <end position="352"/>
    </location>
</feature>
<feature type="compositionally biased region" description="Polar residues" evidence="1">
    <location>
        <begin position="270"/>
        <end position="296"/>
    </location>
</feature>
<proteinExistence type="predicted"/>
<evidence type="ECO:0000313" key="2">
    <source>
        <dbReference type="EMBL" id="KAF2183338.1"/>
    </source>
</evidence>
<protein>
    <submittedName>
        <fullName evidence="2">Uncharacterized protein</fullName>
    </submittedName>
</protein>
<feature type="compositionally biased region" description="Basic and acidic residues" evidence="1">
    <location>
        <begin position="386"/>
        <end position="409"/>
    </location>
</feature>
<dbReference type="Proteomes" id="UP000800200">
    <property type="component" value="Unassembled WGS sequence"/>
</dbReference>
<feature type="compositionally biased region" description="Polar residues" evidence="1">
    <location>
        <begin position="691"/>
        <end position="702"/>
    </location>
</feature>
<name>A0A6A6DYR6_9PEZI</name>
<feature type="compositionally biased region" description="Polar residues" evidence="1">
    <location>
        <begin position="672"/>
        <end position="684"/>
    </location>
</feature>
<gene>
    <name evidence="2" type="ORF">K469DRAFT_785976</name>
</gene>
<accession>A0A6A6DYR6</accession>
<feature type="compositionally biased region" description="Polar residues" evidence="1">
    <location>
        <begin position="371"/>
        <end position="381"/>
    </location>
</feature>
<dbReference type="EMBL" id="ML994643">
    <property type="protein sequence ID" value="KAF2183338.1"/>
    <property type="molecule type" value="Genomic_DNA"/>
</dbReference>
<evidence type="ECO:0000313" key="3">
    <source>
        <dbReference type="Proteomes" id="UP000800200"/>
    </source>
</evidence>
<feature type="region of interest" description="Disordered" evidence="1">
    <location>
        <begin position="666"/>
        <end position="797"/>
    </location>
</feature>
<feature type="region of interest" description="Disordered" evidence="1">
    <location>
        <begin position="242"/>
        <end position="465"/>
    </location>
</feature>
<sequence length="797" mass="89061">MAQSESISPLDAIFSCSVCYVTFPEVYEVKDTIQGLSDGTNPKDHLVTKLWLGSCCHVFCNKHIEGGGPPFHPQGQRPRAPCPLCVTEKGDNKPQELYPIRGFKEGEYDKAIPACWFVTPPIKLDSSGAEMEALRFQYVSLIRYTKQVTSNLRQTRGRLAEAQHGINAIQRLGAEEHSKFLALKEEFDRLRAKEPELKKFKDRMPAINHYLNLIPKMAEQIEHMRQQLASVGIQVPEQQYTYNKSPYPFDENGNAISHDASQPGGGSLKRTMSSHTAGRSANTPQHPGGAQLSSSPQLPPYKRLRPNNEHAEQNIHAAPIPKSRLDSRDLMPPPSAPISRMKSIRKLWRPRKKESPGQPVQAYSDGPDSTGDVQMYNNGHWQNVDRPSRSSFDNDKPPTHGHIHSEDSYYMRGALPAGQAPRLSDTPQPRLAPVQSAAEIEDDNLYRFPTKPLAPQGRDPPAEPSYIRLLDDLSRDTGLELDLRDPRQDSPIELQRSHRGQQSLDINQSRAQNYKNEQPKRWNFGHAFLHQSPTGQASPNYHYPDPLRSNPVGRDSNNSIKHPALASITPVPRRAQQPSPRAESVVSPFFKTSNCNSQTFSRAGIAELEASSLHSDGYRFQRPRIAAVHSGWHEPRSLNGLSFFNSPRDTRNEPIEYDSGYARSNYLAPPQQHYSSRNLNSQGFITRPDTSRSPYANQTISYSRPAYSRQAPAPPQSAIPFPSTSRQSHSRAAPLPSALPSIVSSHRPHVRSSRSQLDGLTYMGVRTGRPSQSQTPGYAITPSRGPFSSAGRRSVRR</sequence>
<feature type="region of interest" description="Disordered" evidence="1">
    <location>
        <begin position="530"/>
        <end position="562"/>
    </location>
</feature>
<keyword evidence="3" id="KW-1185">Reference proteome</keyword>
<feature type="region of interest" description="Disordered" evidence="1">
    <location>
        <begin position="481"/>
        <end position="506"/>
    </location>
</feature>
<feature type="compositionally biased region" description="Basic and acidic residues" evidence="1">
    <location>
        <begin position="481"/>
        <end position="490"/>
    </location>
</feature>
<reference evidence="2" key="1">
    <citation type="journal article" date="2020" name="Stud. Mycol.">
        <title>101 Dothideomycetes genomes: a test case for predicting lifestyles and emergence of pathogens.</title>
        <authorList>
            <person name="Haridas S."/>
            <person name="Albert R."/>
            <person name="Binder M."/>
            <person name="Bloem J."/>
            <person name="Labutti K."/>
            <person name="Salamov A."/>
            <person name="Andreopoulos B."/>
            <person name="Baker S."/>
            <person name="Barry K."/>
            <person name="Bills G."/>
            <person name="Bluhm B."/>
            <person name="Cannon C."/>
            <person name="Castanera R."/>
            <person name="Culley D."/>
            <person name="Daum C."/>
            <person name="Ezra D."/>
            <person name="Gonzalez J."/>
            <person name="Henrissat B."/>
            <person name="Kuo A."/>
            <person name="Liang C."/>
            <person name="Lipzen A."/>
            <person name="Lutzoni F."/>
            <person name="Magnuson J."/>
            <person name="Mondo S."/>
            <person name="Nolan M."/>
            <person name="Ohm R."/>
            <person name="Pangilinan J."/>
            <person name="Park H.-J."/>
            <person name="Ramirez L."/>
            <person name="Alfaro M."/>
            <person name="Sun H."/>
            <person name="Tritt A."/>
            <person name="Yoshinaga Y."/>
            <person name="Zwiers L.-H."/>
            <person name="Turgeon B."/>
            <person name="Goodwin S."/>
            <person name="Spatafora J."/>
            <person name="Crous P."/>
            <person name="Grigoriev I."/>
        </authorList>
    </citation>
    <scope>NUCLEOTIDE SEQUENCE</scope>
    <source>
        <strain evidence="2">CBS 207.26</strain>
    </source>
</reference>
<dbReference type="OrthoDB" id="5410764at2759"/>
<organism evidence="2 3">
    <name type="scientific">Zopfia rhizophila CBS 207.26</name>
    <dbReference type="NCBI Taxonomy" id="1314779"/>
    <lineage>
        <taxon>Eukaryota</taxon>
        <taxon>Fungi</taxon>
        <taxon>Dikarya</taxon>
        <taxon>Ascomycota</taxon>
        <taxon>Pezizomycotina</taxon>
        <taxon>Dothideomycetes</taxon>
        <taxon>Dothideomycetes incertae sedis</taxon>
        <taxon>Zopfiaceae</taxon>
        <taxon>Zopfia</taxon>
    </lineage>
</organism>
<evidence type="ECO:0000256" key="1">
    <source>
        <dbReference type="SAM" id="MobiDB-lite"/>
    </source>
</evidence>